<evidence type="ECO:0000313" key="4">
    <source>
        <dbReference type="Proteomes" id="UP000199518"/>
    </source>
</evidence>
<feature type="chain" id="PRO_5011767547" evidence="1">
    <location>
        <begin position="25"/>
        <end position="240"/>
    </location>
</feature>
<keyword evidence="3" id="KW-0645">Protease</keyword>
<dbReference type="Gene3D" id="3.40.220.10">
    <property type="entry name" value="Leucine Aminopeptidase, subunit E, domain 1"/>
    <property type="match status" value="1"/>
</dbReference>
<protein>
    <submittedName>
        <fullName evidence="3">Cytosol aminopeptidase family, N-terminal domain</fullName>
    </submittedName>
</protein>
<dbReference type="InterPro" id="IPR043472">
    <property type="entry name" value="Macro_dom-like"/>
</dbReference>
<evidence type="ECO:0000313" key="3">
    <source>
        <dbReference type="EMBL" id="SFH73376.1"/>
    </source>
</evidence>
<proteinExistence type="predicted"/>
<name>A0A1I3CG99_9PLAN</name>
<feature type="signal peptide" evidence="1">
    <location>
        <begin position="1"/>
        <end position="24"/>
    </location>
</feature>
<organism evidence="3 4">
    <name type="scientific">Planctomicrobium piriforme</name>
    <dbReference type="NCBI Taxonomy" id="1576369"/>
    <lineage>
        <taxon>Bacteria</taxon>
        <taxon>Pseudomonadati</taxon>
        <taxon>Planctomycetota</taxon>
        <taxon>Planctomycetia</taxon>
        <taxon>Planctomycetales</taxon>
        <taxon>Planctomycetaceae</taxon>
        <taxon>Planctomicrobium</taxon>
    </lineage>
</organism>
<dbReference type="OrthoDB" id="5523428at2"/>
<dbReference type="SUPFAM" id="SSF52949">
    <property type="entry name" value="Macro domain-like"/>
    <property type="match status" value="1"/>
</dbReference>
<evidence type="ECO:0000256" key="1">
    <source>
        <dbReference type="SAM" id="SignalP"/>
    </source>
</evidence>
<feature type="domain" description="Peptidase M17 leucyl aminopeptidase N-terminal" evidence="2">
    <location>
        <begin position="66"/>
        <end position="183"/>
    </location>
</feature>
<dbReference type="GO" id="GO:0006508">
    <property type="term" value="P:proteolysis"/>
    <property type="evidence" value="ECO:0007669"/>
    <property type="project" value="InterPro"/>
</dbReference>
<reference evidence="4" key="1">
    <citation type="submission" date="2016-10" db="EMBL/GenBank/DDBJ databases">
        <authorList>
            <person name="Varghese N."/>
            <person name="Submissions S."/>
        </authorList>
    </citation>
    <scope>NUCLEOTIDE SEQUENCE [LARGE SCALE GENOMIC DNA]</scope>
    <source>
        <strain evidence="4">DSM 26348</strain>
    </source>
</reference>
<gene>
    <name evidence="3" type="ORF">SAMN05421753_102264</name>
</gene>
<sequence length="240" mass="25719">MQRLVLSMSFVCLAWLGSVLLADAPPPAERAIAGPNSMMIIIRAQGPYDADVPLQAVCLFKHKPSGDKMLGAAAALDTHLGGAITALRNSGQFAGDEMETLLLVPPAGMIKPKALLLIGLGDESNLSTDVMQRVGQTALREATRLNVDQVAFAPVLRDQGNDALTIGAVETAVIKGMLLAYDTQQRLQQEQLAAPYTLNTWVVEAGMNYFDETITGVRQGIDEAAKLTVNRPDLLLQKKP</sequence>
<dbReference type="RefSeq" id="WP_092047949.1">
    <property type="nucleotide sequence ID" value="NZ_FOQD01000002.1"/>
</dbReference>
<dbReference type="InterPro" id="IPR008283">
    <property type="entry name" value="Peptidase_M17_N"/>
</dbReference>
<dbReference type="GO" id="GO:0070006">
    <property type="term" value="F:metalloaminopeptidase activity"/>
    <property type="evidence" value="ECO:0007669"/>
    <property type="project" value="InterPro"/>
</dbReference>
<dbReference type="EMBL" id="FOQD01000002">
    <property type="protein sequence ID" value="SFH73376.1"/>
    <property type="molecule type" value="Genomic_DNA"/>
</dbReference>
<evidence type="ECO:0000259" key="2">
    <source>
        <dbReference type="Pfam" id="PF02789"/>
    </source>
</evidence>
<keyword evidence="3" id="KW-0378">Hydrolase</keyword>
<accession>A0A1I3CG99</accession>
<dbReference type="Pfam" id="PF02789">
    <property type="entry name" value="Peptidase_M17_N"/>
    <property type="match status" value="1"/>
</dbReference>
<keyword evidence="1" id="KW-0732">Signal</keyword>
<dbReference type="AlphaFoldDB" id="A0A1I3CG99"/>
<keyword evidence="3" id="KW-0031">Aminopeptidase</keyword>
<keyword evidence="4" id="KW-1185">Reference proteome</keyword>
<dbReference type="Proteomes" id="UP000199518">
    <property type="component" value="Unassembled WGS sequence"/>
</dbReference>